<dbReference type="Pfam" id="PF06325">
    <property type="entry name" value="PrmA"/>
    <property type="match status" value="1"/>
</dbReference>
<name>H0UM39_9BACT</name>
<dbReference type="PANTHER" id="PTHR43648:SF1">
    <property type="entry name" value="ELECTRON TRANSFER FLAVOPROTEIN BETA SUBUNIT LYSINE METHYLTRANSFERASE"/>
    <property type="match status" value="1"/>
</dbReference>
<dbReference type="GO" id="GO:0032259">
    <property type="term" value="P:methylation"/>
    <property type="evidence" value="ECO:0007669"/>
    <property type="project" value="UniProtKB-KW"/>
</dbReference>
<keyword evidence="3" id="KW-0687">Ribonucleoprotein</keyword>
<evidence type="ECO:0000256" key="2">
    <source>
        <dbReference type="ARBA" id="ARBA00022679"/>
    </source>
</evidence>
<dbReference type="EMBL" id="CM001376">
    <property type="protein sequence ID" value="EHM13615.1"/>
    <property type="molecule type" value="Genomic_DNA"/>
</dbReference>
<gene>
    <name evidence="3" type="ORF">JonanDRAFT_1249</name>
</gene>
<keyword evidence="3" id="KW-0689">Ribosomal protein</keyword>
<organism evidence="3 4">
    <name type="scientific">Jonquetella anthropi DSM 22815</name>
    <dbReference type="NCBI Taxonomy" id="885272"/>
    <lineage>
        <taxon>Bacteria</taxon>
        <taxon>Thermotogati</taxon>
        <taxon>Synergistota</taxon>
        <taxon>Synergistia</taxon>
        <taxon>Synergistales</taxon>
        <taxon>Dethiosulfovibrionaceae</taxon>
        <taxon>Jonquetella</taxon>
    </lineage>
</organism>
<dbReference type="PANTHER" id="PTHR43648">
    <property type="entry name" value="ELECTRON TRANSFER FLAVOPROTEIN BETA SUBUNIT LYSINE METHYLTRANSFERASE"/>
    <property type="match status" value="1"/>
</dbReference>
<dbReference type="GO" id="GO:0008276">
    <property type="term" value="F:protein methyltransferase activity"/>
    <property type="evidence" value="ECO:0007669"/>
    <property type="project" value="TreeGrafter"/>
</dbReference>
<dbReference type="Proteomes" id="UP000003806">
    <property type="component" value="Chromosome"/>
</dbReference>
<evidence type="ECO:0000256" key="1">
    <source>
        <dbReference type="ARBA" id="ARBA00022603"/>
    </source>
</evidence>
<reference evidence="3 4" key="1">
    <citation type="submission" date="2011-11" db="EMBL/GenBank/DDBJ databases">
        <title>The Noncontiguous Finished genome of Jonquetella anthropi DSM 22815.</title>
        <authorList>
            <consortium name="US DOE Joint Genome Institute (JGI-PGF)"/>
            <person name="Lucas S."/>
            <person name="Copeland A."/>
            <person name="Lapidus A."/>
            <person name="Glavina del Rio T."/>
            <person name="Dalin E."/>
            <person name="Tice H."/>
            <person name="Bruce D."/>
            <person name="Goodwin L."/>
            <person name="Pitluck S."/>
            <person name="Peters L."/>
            <person name="Mikhailova N."/>
            <person name="Held B."/>
            <person name="Kyrpides N."/>
            <person name="Mavromatis K."/>
            <person name="Ivanova N."/>
            <person name="Markowitz V."/>
            <person name="Cheng J.-F."/>
            <person name="Hugenholtz P."/>
            <person name="Woyke T."/>
            <person name="Wu D."/>
            <person name="Gronow S."/>
            <person name="Wellnitz S."/>
            <person name="Brambilla E."/>
            <person name="Klenk H.-P."/>
            <person name="Eisen J.A."/>
        </authorList>
    </citation>
    <scope>NUCLEOTIDE SEQUENCE [LARGE SCALE GENOMIC DNA]</scope>
    <source>
        <strain evidence="3 4">DSM 22815</strain>
    </source>
</reference>
<keyword evidence="4" id="KW-1185">Reference proteome</keyword>
<dbReference type="SUPFAM" id="SSF53335">
    <property type="entry name" value="S-adenosyl-L-methionine-dependent methyltransferases"/>
    <property type="match status" value="1"/>
</dbReference>
<dbReference type="eggNOG" id="COG2264">
    <property type="taxonomic scope" value="Bacteria"/>
</dbReference>
<evidence type="ECO:0000313" key="3">
    <source>
        <dbReference type="EMBL" id="EHM13615.1"/>
    </source>
</evidence>
<sequence length="295" mass="32388">MVNVVNGESFWWYITLQAPKGHEEVLASLAEASGCLGSEDTSRGENAQLQIYYRSSKDLGAWLERLSGLMDCWPEVSIRDMGRIENRPWHTEWMDAFPPLNVGNRLTVMAPWHSEGFSPSSGRIPLYIYPGSSFGTGYHESTQSVLSLLERAIRPGDVAADIGCGSAILSIAAVKLGASKVYARDLDPSVVDEALHNSRDLNDIPPEKIAVEVGDLLKGFDRKVDLLMANILFEPLCEMLPDVSKVLREGGRAIFSGMLIAEGEEFKKLFPSAGLKLVDEIHCGDWCGLWAEASS</sequence>
<dbReference type="STRING" id="885272.JonanDRAFT_1249"/>
<dbReference type="Gene3D" id="3.40.50.150">
    <property type="entry name" value="Vaccinia Virus protein VP39"/>
    <property type="match status" value="1"/>
</dbReference>
<proteinExistence type="predicted"/>
<dbReference type="InterPro" id="IPR050078">
    <property type="entry name" value="Ribosomal_L11_MeTrfase_PrmA"/>
</dbReference>
<dbReference type="GO" id="GO:0005840">
    <property type="term" value="C:ribosome"/>
    <property type="evidence" value="ECO:0007669"/>
    <property type="project" value="UniProtKB-KW"/>
</dbReference>
<dbReference type="InterPro" id="IPR029063">
    <property type="entry name" value="SAM-dependent_MTases_sf"/>
</dbReference>
<accession>H0UM39</accession>
<dbReference type="HOGENOM" id="CLU_049382_0_1_0"/>
<dbReference type="RefSeq" id="WP_008521695.1">
    <property type="nucleotide sequence ID" value="NZ_CM001376.1"/>
</dbReference>
<protein>
    <submittedName>
        <fullName evidence="3">Ribosomal protein L11 methylase</fullName>
    </submittedName>
</protein>
<dbReference type="OrthoDB" id="9785995at2"/>
<keyword evidence="2" id="KW-0808">Transferase</keyword>
<dbReference type="CDD" id="cd02440">
    <property type="entry name" value="AdoMet_MTases"/>
    <property type="match status" value="1"/>
</dbReference>
<dbReference type="AlphaFoldDB" id="H0UM39"/>
<evidence type="ECO:0000313" key="4">
    <source>
        <dbReference type="Proteomes" id="UP000003806"/>
    </source>
</evidence>
<keyword evidence="1 3" id="KW-0489">Methyltransferase</keyword>